<dbReference type="PANTHER" id="PTHR47338">
    <property type="entry name" value="ZN(II)2CYS6 TRANSCRIPTION FACTOR (EUROFUNG)-RELATED"/>
    <property type="match status" value="1"/>
</dbReference>
<keyword evidence="9" id="KW-1185">Reference proteome</keyword>
<organism evidence="8 9">
    <name type="scientific">Hyaloscypha hepaticicola</name>
    <dbReference type="NCBI Taxonomy" id="2082293"/>
    <lineage>
        <taxon>Eukaryota</taxon>
        <taxon>Fungi</taxon>
        <taxon>Dikarya</taxon>
        <taxon>Ascomycota</taxon>
        <taxon>Pezizomycotina</taxon>
        <taxon>Leotiomycetes</taxon>
        <taxon>Helotiales</taxon>
        <taxon>Hyaloscyphaceae</taxon>
        <taxon>Hyaloscypha</taxon>
    </lineage>
</organism>
<protein>
    <recommendedName>
        <fullName evidence="7">Zn(2)-C6 fungal-type domain-containing protein</fullName>
    </recommendedName>
</protein>
<dbReference type="GO" id="GO:0006351">
    <property type="term" value="P:DNA-templated transcription"/>
    <property type="evidence" value="ECO:0007669"/>
    <property type="project" value="InterPro"/>
</dbReference>
<dbReference type="STRING" id="1745343.A0A2J6PW24"/>
<keyword evidence="4" id="KW-0804">Transcription</keyword>
<dbReference type="Pfam" id="PF04082">
    <property type="entry name" value="Fungal_trans"/>
    <property type="match status" value="1"/>
</dbReference>
<keyword evidence="2" id="KW-0479">Metal-binding</keyword>
<dbReference type="AlphaFoldDB" id="A0A2J6PW24"/>
<sequence>MTDSKQLPVPQPGPSSLGRMACSFCRRRKLKCDRRSPCESCQKFGFDCEYAPGSSSGTGRPDVKSSRVRQLEDRLGRVEHLLHSKNKRDSGSAPTSSTAKNAAVETDRIEPSLDSEAIRVLEEKYFEFVHPVLNIIHPVRYAERIRDPKTSPPNYLRQAMWALAATTTELYSDRCEALYLSSRRNLEEDELKNPGMEVINLAPAQTWTLIAIYELNHGYFHRAWMSTSRAVRLVQIMRLHRLDAVTQVMDPTLRFIAPPPDLTEAEERRRVFWLIYIMDRSSCISMGFPSLIDERDIRTLLPVSNAAFETSTKERALFLSDALITQTNKDLSSFAGQVVLVSLGGSKLAELQRYDPTAGPLESAGSIWLKPQRLGVALTTEFRVPEHLAIPFVPLEPTTAFLNMSAHAFTISVHRIARAQLSQDSVSADMLSQSRKLCVEAASKIVMIMKVTSHWDILSFNPWTSYTLYLGCVGFANAWLEERDSTLIGPLSFLLETLRAFRKTSALARIMLSDINVEYPSLLGQLDKNLADSLSDDFVTVSDSFAPVQLGAGESSTPSEFSIDPDFANDILNVEDFDLPQDNTDAWNLNLYGLSPFPFGRL</sequence>
<keyword evidence="3" id="KW-0805">Transcription regulation</keyword>
<dbReference type="Gene3D" id="4.10.240.10">
    <property type="entry name" value="Zn(2)-C6 fungal-type DNA-binding domain"/>
    <property type="match status" value="1"/>
</dbReference>
<dbReference type="PROSITE" id="PS00463">
    <property type="entry name" value="ZN2_CY6_FUNGAL_1"/>
    <property type="match status" value="1"/>
</dbReference>
<evidence type="ECO:0000256" key="6">
    <source>
        <dbReference type="SAM" id="MobiDB-lite"/>
    </source>
</evidence>
<dbReference type="PANTHER" id="PTHR47338:SF10">
    <property type="entry name" value="TRANSCRIPTION FACTOR DOMAIN-CONTAINING PROTEIN-RELATED"/>
    <property type="match status" value="1"/>
</dbReference>
<feature type="domain" description="Zn(2)-C6 fungal-type" evidence="7">
    <location>
        <begin position="21"/>
        <end position="50"/>
    </location>
</feature>
<proteinExistence type="predicted"/>
<dbReference type="GO" id="GO:0005634">
    <property type="term" value="C:nucleus"/>
    <property type="evidence" value="ECO:0007669"/>
    <property type="project" value="UniProtKB-SubCell"/>
</dbReference>
<comment type="subcellular location">
    <subcellularLocation>
        <location evidence="1">Nucleus</location>
    </subcellularLocation>
</comment>
<evidence type="ECO:0000256" key="3">
    <source>
        <dbReference type="ARBA" id="ARBA00023015"/>
    </source>
</evidence>
<dbReference type="Pfam" id="PF00172">
    <property type="entry name" value="Zn_clus"/>
    <property type="match status" value="1"/>
</dbReference>
<dbReference type="EMBL" id="KZ613495">
    <property type="protein sequence ID" value="PMD18209.1"/>
    <property type="molecule type" value="Genomic_DNA"/>
</dbReference>
<evidence type="ECO:0000259" key="7">
    <source>
        <dbReference type="PROSITE" id="PS50048"/>
    </source>
</evidence>
<reference evidence="8 9" key="1">
    <citation type="submission" date="2016-05" db="EMBL/GenBank/DDBJ databases">
        <title>A degradative enzymes factory behind the ericoid mycorrhizal symbiosis.</title>
        <authorList>
            <consortium name="DOE Joint Genome Institute"/>
            <person name="Martino E."/>
            <person name="Morin E."/>
            <person name="Grelet G."/>
            <person name="Kuo A."/>
            <person name="Kohler A."/>
            <person name="Daghino S."/>
            <person name="Barry K."/>
            <person name="Choi C."/>
            <person name="Cichocki N."/>
            <person name="Clum A."/>
            <person name="Copeland A."/>
            <person name="Hainaut M."/>
            <person name="Haridas S."/>
            <person name="Labutti K."/>
            <person name="Lindquist E."/>
            <person name="Lipzen A."/>
            <person name="Khouja H.-R."/>
            <person name="Murat C."/>
            <person name="Ohm R."/>
            <person name="Olson A."/>
            <person name="Spatafora J."/>
            <person name="Veneault-Fourrey C."/>
            <person name="Henrissat B."/>
            <person name="Grigoriev I."/>
            <person name="Martin F."/>
            <person name="Perotto S."/>
        </authorList>
    </citation>
    <scope>NUCLEOTIDE SEQUENCE [LARGE SCALE GENOMIC DNA]</scope>
    <source>
        <strain evidence="8 9">UAMH 7357</strain>
    </source>
</reference>
<dbReference type="SMART" id="SM00906">
    <property type="entry name" value="Fungal_trans"/>
    <property type="match status" value="1"/>
</dbReference>
<dbReference type="CDD" id="cd12148">
    <property type="entry name" value="fungal_TF_MHR"/>
    <property type="match status" value="1"/>
</dbReference>
<evidence type="ECO:0000256" key="2">
    <source>
        <dbReference type="ARBA" id="ARBA00022723"/>
    </source>
</evidence>
<dbReference type="InterPro" id="IPR050815">
    <property type="entry name" value="TF_fung"/>
</dbReference>
<dbReference type="PROSITE" id="PS50048">
    <property type="entry name" value="ZN2_CY6_FUNGAL_2"/>
    <property type="match status" value="1"/>
</dbReference>
<evidence type="ECO:0000256" key="4">
    <source>
        <dbReference type="ARBA" id="ARBA00023163"/>
    </source>
</evidence>
<keyword evidence="5" id="KW-0539">Nucleus</keyword>
<dbReference type="OrthoDB" id="3037908at2759"/>
<dbReference type="SUPFAM" id="SSF57701">
    <property type="entry name" value="Zn2/Cys6 DNA-binding domain"/>
    <property type="match status" value="1"/>
</dbReference>
<dbReference type="SMART" id="SM00066">
    <property type="entry name" value="GAL4"/>
    <property type="match status" value="1"/>
</dbReference>
<evidence type="ECO:0000256" key="5">
    <source>
        <dbReference type="ARBA" id="ARBA00023242"/>
    </source>
</evidence>
<evidence type="ECO:0000313" key="8">
    <source>
        <dbReference type="EMBL" id="PMD18209.1"/>
    </source>
</evidence>
<dbReference type="GO" id="GO:0008270">
    <property type="term" value="F:zinc ion binding"/>
    <property type="evidence" value="ECO:0007669"/>
    <property type="project" value="InterPro"/>
</dbReference>
<dbReference type="InterPro" id="IPR036864">
    <property type="entry name" value="Zn2-C6_fun-type_DNA-bd_sf"/>
</dbReference>
<gene>
    <name evidence="8" type="ORF">NA56DRAFT_246953</name>
</gene>
<dbReference type="GO" id="GO:0000981">
    <property type="term" value="F:DNA-binding transcription factor activity, RNA polymerase II-specific"/>
    <property type="evidence" value="ECO:0007669"/>
    <property type="project" value="InterPro"/>
</dbReference>
<feature type="region of interest" description="Disordered" evidence="6">
    <location>
        <begin position="82"/>
        <end position="108"/>
    </location>
</feature>
<dbReference type="InterPro" id="IPR001138">
    <property type="entry name" value="Zn2Cys6_DnaBD"/>
</dbReference>
<accession>A0A2J6PW24</accession>
<dbReference type="InterPro" id="IPR007219">
    <property type="entry name" value="XnlR_reg_dom"/>
</dbReference>
<dbReference type="CDD" id="cd00067">
    <property type="entry name" value="GAL4"/>
    <property type="match status" value="1"/>
</dbReference>
<dbReference type="GO" id="GO:0003677">
    <property type="term" value="F:DNA binding"/>
    <property type="evidence" value="ECO:0007669"/>
    <property type="project" value="InterPro"/>
</dbReference>
<evidence type="ECO:0000313" key="9">
    <source>
        <dbReference type="Proteomes" id="UP000235672"/>
    </source>
</evidence>
<dbReference type="Proteomes" id="UP000235672">
    <property type="component" value="Unassembled WGS sequence"/>
</dbReference>
<name>A0A2J6PW24_9HELO</name>
<evidence type="ECO:0000256" key="1">
    <source>
        <dbReference type="ARBA" id="ARBA00004123"/>
    </source>
</evidence>